<evidence type="ECO:0000256" key="10">
    <source>
        <dbReference type="ARBA" id="ARBA00029409"/>
    </source>
</evidence>
<name>A0ABY5Y4D6_9BACT</name>
<dbReference type="EC" id="2.7.6.3" evidence="3"/>
<keyword evidence="8" id="KW-0067">ATP-binding</keyword>
<dbReference type="NCBIfam" id="TIGR01498">
    <property type="entry name" value="folK"/>
    <property type="match status" value="1"/>
</dbReference>
<dbReference type="PANTHER" id="PTHR43071">
    <property type="entry name" value="2-AMINO-4-HYDROXY-6-HYDROXYMETHYLDIHYDROPTERIDINE PYROPHOSPHOKINASE"/>
    <property type="match status" value="1"/>
</dbReference>
<gene>
    <name evidence="14" type="primary">folK</name>
    <name evidence="14" type="ORF">JBF11_01925</name>
</gene>
<evidence type="ECO:0000256" key="9">
    <source>
        <dbReference type="ARBA" id="ARBA00022909"/>
    </source>
</evidence>
<dbReference type="Gene3D" id="3.30.70.560">
    <property type="entry name" value="7,8-Dihydro-6-hydroxymethylpterin-pyrophosphokinase HPPK"/>
    <property type="match status" value="1"/>
</dbReference>
<comment type="function">
    <text evidence="10">Catalyzes the transfer of pyrophosphate from adenosine triphosphate (ATP) to 6-hydroxymethyl-7,8-dihydropterin, an enzymatic step in folate biosynthesis pathway.</text>
</comment>
<evidence type="ECO:0000256" key="4">
    <source>
        <dbReference type="ARBA" id="ARBA00016218"/>
    </source>
</evidence>
<comment type="pathway">
    <text evidence="1">Cofactor biosynthesis; tetrahydrofolate biosynthesis; 2-amino-4-hydroxy-6-hydroxymethyl-7,8-dihydropteridine diphosphate from 7,8-dihydroneopterin triphosphate: step 4/4.</text>
</comment>
<comment type="similarity">
    <text evidence="2">Belongs to the HPPK family.</text>
</comment>
<evidence type="ECO:0000256" key="3">
    <source>
        <dbReference type="ARBA" id="ARBA00013253"/>
    </source>
</evidence>
<dbReference type="GO" id="GO:0003848">
    <property type="term" value="F:2-amino-4-hydroxy-6-hydroxymethyldihydropteridine diphosphokinase activity"/>
    <property type="evidence" value="ECO:0007669"/>
    <property type="project" value="UniProtKB-EC"/>
</dbReference>
<sequence>MICFFSLGSNLGDKESNLAKAIEHICRHGQIRFLAKSSIYETEPQGDKNQGWFANQVIAVDYDFSVPLDLAVDNLMNYLLGIEAGMGRVRDENRRFGPRIIDIDILLVGNTKISTNLVEVPHPKALDRAFVLVPLHEIAPHITIHNIHIEDALSQLDYRLKENKIYQS</sequence>
<dbReference type="SUPFAM" id="SSF55083">
    <property type="entry name" value="6-hydroxymethyl-7,8-dihydropterin pyrophosphokinase, HPPK"/>
    <property type="match status" value="1"/>
</dbReference>
<dbReference type="PANTHER" id="PTHR43071:SF1">
    <property type="entry name" value="2-AMINO-4-HYDROXY-6-HYDROXYMETHYLDIHYDROPTERIDINE PYROPHOSPHOKINASE"/>
    <property type="match status" value="1"/>
</dbReference>
<keyword evidence="6" id="KW-0547">Nucleotide-binding</keyword>
<evidence type="ECO:0000313" key="14">
    <source>
        <dbReference type="EMBL" id="UWX06098.1"/>
    </source>
</evidence>
<dbReference type="InterPro" id="IPR000550">
    <property type="entry name" value="Hppk"/>
</dbReference>
<evidence type="ECO:0000256" key="5">
    <source>
        <dbReference type="ARBA" id="ARBA00022679"/>
    </source>
</evidence>
<dbReference type="InterPro" id="IPR035907">
    <property type="entry name" value="Hppk_sf"/>
</dbReference>
<organism evidence="14 15">
    <name type="scientific">Taurinivorans muris</name>
    <dbReference type="NCBI Taxonomy" id="2787751"/>
    <lineage>
        <taxon>Bacteria</taxon>
        <taxon>Pseudomonadati</taxon>
        <taxon>Thermodesulfobacteriota</taxon>
        <taxon>Desulfovibrionia</taxon>
        <taxon>Desulfovibrionales</taxon>
        <taxon>Desulfovibrionaceae</taxon>
        <taxon>Taurinivorans</taxon>
    </lineage>
</organism>
<keyword evidence="9" id="KW-0289">Folate biosynthesis</keyword>
<feature type="domain" description="7,8-dihydro-6-hydroxymethylpterin-pyrophosphokinase" evidence="13">
    <location>
        <begin position="95"/>
        <end position="106"/>
    </location>
</feature>
<dbReference type="EMBL" id="CP065938">
    <property type="protein sequence ID" value="UWX06098.1"/>
    <property type="molecule type" value="Genomic_DNA"/>
</dbReference>
<evidence type="ECO:0000256" key="1">
    <source>
        <dbReference type="ARBA" id="ARBA00005051"/>
    </source>
</evidence>
<protein>
    <recommendedName>
        <fullName evidence="4">2-amino-4-hydroxy-6-hydroxymethyldihydropteridine pyrophosphokinase</fullName>
        <ecNumber evidence="3">2.7.6.3</ecNumber>
    </recommendedName>
    <alternativeName>
        <fullName evidence="11">6-hydroxymethyl-7,8-dihydropterin pyrophosphokinase</fullName>
    </alternativeName>
    <alternativeName>
        <fullName evidence="12">7,8-dihydro-6-hydroxymethylpterin-pyrophosphokinase</fullName>
    </alternativeName>
</protein>
<dbReference type="Pfam" id="PF01288">
    <property type="entry name" value="HPPK"/>
    <property type="match status" value="1"/>
</dbReference>
<evidence type="ECO:0000256" key="8">
    <source>
        <dbReference type="ARBA" id="ARBA00022840"/>
    </source>
</evidence>
<reference evidence="14" key="1">
    <citation type="submission" date="2020-12" db="EMBL/GenBank/DDBJ databases">
        <title>Taurinivorans muris gen. nov., sp. nov., fundamental and realized metabolic niche of a ubiquitous sulfidogenic bacterium in the murine intestine.</title>
        <authorList>
            <person name="Ye H."/>
            <person name="Hanson B.T."/>
            <person name="Loy A."/>
        </authorList>
    </citation>
    <scope>NUCLEOTIDE SEQUENCE</scope>
    <source>
        <strain evidence="14">LT0009</strain>
    </source>
</reference>
<evidence type="ECO:0000259" key="13">
    <source>
        <dbReference type="PROSITE" id="PS00794"/>
    </source>
</evidence>
<evidence type="ECO:0000256" key="12">
    <source>
        <dbReference type="ARBA" id="ARBA00033413"/>
    </source>
</evidence>
<keyword evidence="15" id="KW-1185">Reference proteome</keyword>
<evidence type="ECO:0000256" key="7">
    <source>
        <dbReference type="ARBA" id="ARBA00022777"/>
    </source>
</evidence>
<evidence type="ECO:0000256" key="11">
    <source>
        <dbReference type="ARBA" id="ARBA00029766"/>
    </source>
</evidence>
<evidence type="ECO:0000256" key="6">
    <source>
        <dbReference type="ARBA" id="ARBA00022741"/>
    </source>
</evidence>
<dbReference type="RefSeq" id="WP_334315698.1">
    <property type="nucleotide sequence ID" value="NZ_CP065938.1"/>
</dbReference>
<proteinExistence type="inferred from homology"/>
<evidence type="ECO:0000313" key="15">
    <source>
        <dbReference type="Proteomes" id="UP001058120"/>
    </source>
</evidence>
<dbReference type="CDD" id="cd00483">
    <property type="entry name" value="HPPK"/>
    <property type="match status" value="1"/>
</dbReference>
<evidence type="ECO:0000256" key="2">
    <source>
        <dbReference type="ARBA" id="ARBA00005810"/>
    </source>
</evidence>
<keyword evidence="7" id="KW-0418">Kinase</keyword>
<keyword evidence="5 14" id="KW-0808">Transferase</keyword>
<dbReference type="PROSITE" id="PS00794">
    <property type="entry name" value="HPPK"/>
    <property type="match status" value="1"/>
</dbReference>
<dbReference type="Proteomes" id="UP001058120">
    <property type="component" value="Chromosome"/>
</dbReference>
<accession>A0ABY5Y4D6</accession>